<dbReference type="InterPro" id="IPR036388">
    <property type="entry name" value="WH-like_DNA-bd_sf"/>
</dbReference>
<feature type="domain" description="Plasmid replication protein C N-terminal" evidence="1">
    <location>
        <begin position="25"/>
        <end position="172"/>
    </location>
</feature>
<dbReference type="EMBL" id="LAZR01003621">
    <property type="protein sequence ID" value="KKN16349.1"/>
    <property type="molecule type" value="Genomic_DNA"/>
</dbReference>
<gene>
    <name evidence="2" type="ORF">LCGC14_0976780</name>
</gene>
<dbReference type="AlphaFoldDB" id="A0A0F9NEH8"/>
<reference evidence="2" key="1">
    <citation type="journal article" date="2015" name="Nature">
        <title>Complex archaea that bridge the gap between prokaryotes and eukaryotes.</title>
        <authorList>
            <person name="Spang A."/>
            <person name="Saw J.H."/>
            <person name="Jorgensen S.L."/>
            <person name="Zaremba-Niedzwiedzka K."/>
            <person name="Martijn J."/>
            <person name="Lind A.E."/>
            <person name="van Eijk R."/>
            <person name="Schleper C."/>
            <person name="Guy L."/>
            <person name="Ettema T.J."/>
        </authorList>
    </citation>
    <scope>NUCLEOTIDE SEQUENCE</scope>
</reference>
<evidence type="ECO:0000259" key="1">
    <source>
        <dbReference type="Pfam" id="PF03428"/>
    </source>
</evidence>
<dbReference type="Gene3D" id="1.10.10.10">
    <property type="entry name" value="Winged helix-like DNA-binding domain superfamily/Winged helix DNA-binding domain"/>
    <property type="match status" value="1"/>
</dbReference>
<sequence length="360" mass="40768">MNGEAFSAEIIMRQVFSHTPALAERSTIPGTNPYRVIEPIRAIRKELGLTPNDLVTLQALISFMPKKAGQTAPMTIVFPSNASLSERTNGLNERTIRRCIGHLVDAGLIQRRDSATRKRFPLRYGGLIRDAFGFDLQPMYDRQREFTEHAEQLVGDQEKLRSLKAEALALRVEALRQAKDVETVSFLQNVRNILRRATLKADEIIELIKRLAELVGATIREFPAGNHDAQETMPDQMSGDDGQNVRHVEPTRLSIKKDRADAHCTSGFQERRDPKIMAWTDLKNISDFFPHEPRDHQSVLEILADVGRLLRIEQGRIMKHLRERGPGQLLIALNELILRASLGQVKNNNAYLDAMMRQGN</sequence>
<dbReference type="InterPro" id="IPR005090">
    <property type="entry name" value="RepC_N"/>
</dbReference>
<comment type="caution">
    <text evidence="2">The sequence shown here is derived from an EMBL/GenBank/DDBJ whole genome shotgun (WGS) entry which is preliminary data.</text>
</comment>
<protein>
    <recommendedName>
        <fullName evidence="1">Plasmid replication protein C N-terminal domain-containing protein</fullName>
    </recommendedName>
</protein>
<name>A0A0F9NEH8_9ZZZZ</name>
<accession>A0A0F9NEH8</accession>
<organism evidence="2">
    <name type="scientific">marine sediment metagenome</name>
    <dbReference type="NCBI Taxonomy" id="412755"/>
    <lineage>
        <taxon>unclassified sequences</taxon>
        <taxon>metagenomes</taxon>
        <taxon>ecological metagenomes</taxon>
    </lineage>
</organism>
<dbReference type="Pfam" id="PF03428">
    <property type="entry name" value="RP-C"/>
    <property type="match status" value="1"/>
</dbReference>
<proteinExistence type="predicted"/>
<evidence type="ECO:0000313" key="2">
    <source>
        <dbReference type="EMBL" id="KKN16349.1"/>
    </source>
</evidence>